<feature type="signal peptide" evidence="3">
    <location>
        <begin position="1"/>
        <end position="20"/>
    </location>
</feature>
<dbReference type="EMBL" id="CP049811">
    <property type="protein sequence ID" value="QIK41075.1"/>
    <property type="molecule type" value="Genomic_DNA"/>
</dbReference>
<accession>A0A6G7VMJ0</accession>
<protein>
    <submittedName>
        <fullName evidence="5">Lytic transglycosylase domain-containing protein</fullName>
    </submittedName>
</protein>
<evidence type="ECO:0000313" key="6">
    <source>
        <dbReference type="Proteomes" id="UP000500791"/>
    </source>
</evidence>
<evidence type="ECO:0000313" key="5">
    <source>
        <dbReference type="EMBL" id="QIK41075.1"/>
    </source>
</evidence>
<dbReference type="CDD" id="cd00254">
    <property type="entry name" value="LT-like"/>
    <property type="match status" value="1"/>
</dbReference>
<dbReference type="KEGG" id="mon:G8E03_10015"/>
<dbReference type="InterPro" id="IPR023346">
    <property type="entry name" value="Lysozyme-like_dom_sf"/>
</dbReference>
<sequence length="290" mass="31720">MFRFAMILIPLVMLAGAVSAEVQTRKPGVRECSPDLSICIAPDRYLSDTCFAMSEAARQAGLNRDFFTRLIWRESRFDPNALSPAGARGIAQFIDGTAALRDLADPYNPAEALQTSARYLAELRDRFGSLGLAAVAYNAGERRASEFLDGNPFLPYETRAYVSAITGLDAESWRADPPDQIDLSLDPARDFFAACEALDVPEFDDSPAMQAWGVMVAAPRTDAAARRIAGSLQRRYSVLTSETMTVTRRQAPGLPGRRYVAQVTRPDRPSAITLCDRLTASGGSCRVIRN</sequence>
<feature type="chain" id="PRO_5026251305" evidence="3">
    <location>
        <begin position="21"/>
        <end position="290"/>
    </location>
</feature>
<feature type="domain" description="Transglycosylase SLT" evidence="4">
    <location>
        <begin position="53"/>
        <end position="145"/>
    </location>
</feature>
<gene>
    <name evidence="5" type="ORF">G8E03_10015</name>
</gene>
<dbReference type="PANTHER" id="PTHR37423">
    <property type="entry name" value="SOLUBLE LYTIC MUREIN TRANSGLYCOSYLASE-RELATED"/>
    <property type="match status" value="1"/>
</dbReference>
<dbReference type="SUPFAM" id="SSF53955">
    <property type="entry name" value="Lysozyme-like"/>
    <property type="match status" value="1"/>
</dbReference>
<dbReference type="AlphaFoldDB" id="A0A6G7VMJ0"/>
<name>A0A6G7VMJ0_9RHOB</name>
<dbReference type="Gene3D" id="1.10.530.10">
    <property type="match status" value="1"/>
</dbReference>
<dbReference type="Proteomes" id="UP000500791">
    <property type="component" value="Chromosome"/>
</dbReference>
<proteinExistence type="inferred from homology"/>
<keyword evidence="6" id="KW-1185">Reference proteome</keyword>
<comment type="similarity">
    <text evidence="2">Belongs to the virb1 family.</text>
</comment>
<dbReference type="Pfam" id="PF01464">
    <property type="entry name" value="SLT"/>
    <property type="match status" value="1"/>
</dbReference>
<reference evidence="5 6" key="1">
    <citation type="submission" date="2020-03" db="EMBL/GenBank/DDBJ databases">
        <title>Complete genome sequence of Monaibacterium sp. ALG8 with diverse plasmids.</title>
        <authorList>
            <person name="Sun C."/>
        </authorList>
    </citation>
    <scope>NUCLEOTIDE SEQUENCE [LARGE SCALE GENOMIC DNA]</scope>
    <source>
        <strain evidence="5 6">ALG8</strain>
    </source>
</reference>
<evidence type="ECO:0000256" key="1">
    <source>
        <dbReference type="ARBA" id="ARBA00007734"/>
    </source>
</evidence>
<keyword evidence="3" id="KW-0732">Signal</keyword>
<evidence type="ECO:0000256" key="3">
    <source>
        <dbReference type="SAM" id="SignalP"/>
    </source>
</evidence>
<evidence type="ECO:0000256" key="2">
    <source>
        <dbReference type="ARBA" id="ARBA00009387"/>
    </source>
</evidence>
<dbReference type="PANTHER" id="PTHR37423:SF2">
    <property type="entry name" value="MEMBRANE-BOUND LYTIC MUREIN TRANSGLYCOSYLASE C"/>
    <property type="match status" value="1"/>
</dbReference>
<organism evidence="5 6">
    <name type="scientific">Pontivivens nitratireducens</name>
    <dbReference type="NCBI Taxonomy" id="2758038"/>
    <lineage>
        <taxon>Bacteria</taxon>
        <taxon>Pseudomonadati</taxon>
        <taxon>Pseudomonadota</taxon>
        <taxon>Alphaproteobacteria</taxon>
        <taxon>Rhodobacterales</taxon>
        <taxon>Paracoccaceae</taxon>
        <taxon>Pontivivens</taxon>
    </lineage>
</organism>
<dbReference type="InterPro" id="IPR008258">
    <property type="entry name" value="Transglycosylase_SLT_dom_1"/>
</dbReference>
<evidence type="ECO:0000259" key="4">
    <source>
        <dbReference type="Pfam" id="PF01464"/>
    </source>
</evidence>
<comment type="similarity">
    <text evidence="1">Belongs to the transglycosylase Slt family.</text>
</comment>